<keyword evidence="14" id="KW-0808">Transferase</keyword>
<name>A0A7W6RD50_9PROT</name>
<keyword evidence="15" id="KW-1185">Reference proteome</keyword>
<protein>
    <recommendedName>
        <fullName evidence="4">Molybdopterin synthase catalytic subunit</fullName>
        <ecNumber evidence="3">2.8.1.12</ecNumber>
    </recommendedName>
    <alternativeName>
        <fullName evidence="10">MPT synthase subunit 2</fullName>
    </alternativeName>
    <alternativeName>
        <fullName evidence="8">Molybdenum cofactor biosynthesis protein E</fullName>
    </alternativeName>
    <alternativeName>
        <fullName evidence="9">Molybdopterin-converting factor large subunit</fullName>
    </alternativeName>
    <alternativeName>
        <fullName evidence="11">Molybdopterin-converting factor subunit 2</fullName>
    </alternativeName>
</protein>
<dbReference type="CDD" id="cd00756">
    <property type="entry name" value="MoaE"/>
    <property type="match status" value="1"/>
</dbReference>
<dbReference type="InterPro" id="IPR003448">
    <property type="entry name" value="Mopterin_biosynth_MoaE"/>
</dbReference>
<comment type="caution">
    <text evidence="14">The sequence shown here is derived from an EMBL/GenBank/DDBJ whole genome shotgun (WGS) entry which is preliminary data.</text>
</comment>
<sequence length="163" mass="17953">MIRVQAEPFDPGAEIAAFTDTSGRVGAVATFLGLVRDHQGAPGEDPARVQARIQTMTLEHYPGMTERQLRTLEDEARARWPALADVLVIHRHGRMAPGEPIVLVCAASAHRAAALDACAFLIDWLKTRAPFWKREDTAEGGRWVEARDSDDAAAARWTRPESD</sequence>
<comment type="function">
    <text evidence="6">Converts molybdopterin precursor Z into molybdopterin. This requires the incorporation of two sulfur atoms into precursor Z to generate a dithiolene group. The sulfur is provided by MoaD.</text>
</comment>
<dbReference type="RefSeq" id="WP_184043651.1">
    <property type="nucleotide sequence ID" value="NZ_JACIGK010000009.1"/>
</dbReference>
<dbReference type="SUPFAM" id="SSF54690">
    <property type="entry name" value="Molybdopterin synthase subunit MoaE"/>
    <property type="match status" value="1"/>
</dbReference>
<proteinExistence type="inferred from homology"/>
<comment type="pathway">
    <text evidence="1">Cofactor biosynthesis; molybdopterin biosynthesis.</text>
</comment>
<organism evidence="14 15">
    <name type="scientific">Roseospira visakhapatnamensis</name>
    <dbReference type="NCBI Taxonomy" id="390880"/>
    <lineage>
        <taxon>Bacteria</taxon>
        <taxon>Pseudomonadati</taxon>
        <taxon>Pseudomonadota</taxon>
        <taxon>Alphaproteobacteria</taxon>
        <taxon>Rhodospirillales</taxon>
        <taxon>Rhodospirillaceae</taxon>
        <taxon>Roseospira</taxon>
    </lineage>
</organism>
<evidence type="ECO:0000256" key="6">
    <source>
        <dbReference type="ARBA" id="ARBA00025448"/>
    </source>
</evidence>
<dbReference type="EC" id="2.8.1.12" evidence="3"/>
<dbReference type="EMBL" id="JACIGK010000009">
    <property type="protein sequence ID" value="MBB4265861.1"/>
    <property type="molecule type" value="Genomic_DNA"/>
</dbReference>
<comment type="subunit">
    <text evidence="7">Heterotetramer of 2 MoaD subunits and 2 MoaE subunits. Also stable as homodimer. The enzyme changes between these two forms during catalysis.</text>
</comment>
<dbReference type="Gene3D" id="3.90.1170.40">
    <property type="entry name" value="Molybdopterin biosynthesis MoaE subunit"/>
    <property type="match status" value="1"/>
</dbReference>
<evidence type="ECO:0000256" key="8">
    <source>
        <dbReference type="ARBA" id="ARBA00029745"/>
    </source>
</evidence>
<evidence type="ECO:0000313" key="15">
    <source>
        <dbReference type="Proteomes" id="UP000554286"/>
    </source>
</evidence>
<evidence type="ECO:0000256" key="5">
    <source>
        <dbReference type="ARBA" id="ARBA00023150"/>
    </source>
</evidence>
<comment type="catalytic activity">
    <reaction evidence="12">
        <text>2 [molybdopterin-synthase sulfur-carrier protein]-C-terminal-Gly-aminoethanethioate + cyclic pyranopterin phosphate + H2O = molybdopterin + 2 [molybdopterin-synthase sulfur-carrier protein]-C-terminal Gly-Gly + 2 H(+)</text>
        <dbReference type="Rhea" id="RHEA:26333"/>
        <dbReference type="Rhea" id="RHEA-COMP:12202"/>
        <dbReference type="Rhea" id="RHEA-COMP:19907"/>
        <dbReference type="ChEBI" id="CHEBI:15377"/>
        <dbReference type="ChEBI" id="CHEBI:15378"/>
        <dbReference type="ChEBI" id="CHEBI:58698"/>
        <dbReference type="ChEBI" id="CHEBI:59648"/>
        <dbReference type="ChEBI" id="CHEBI:90778"/>
        <dbReference type="ChEBI" id="CHEBI:232372"/>
        <dbReference type="EC" id="2.8.1.12"/>
    </reaction>
</comment>
<accession>A0A7W6RD50</accession>
<dbReference type="AlphaFoldDB" id="A0A7W6RD50"/>
<evidence type="ECO:0000256" key="7">
    <source>
        <dbReference type="ARBA" id="ARBA00026066"/>
    </source>
</evidence>
<gene>
    <name evidence="14" type="ORF">GGD89_001486</name>
</gene>
<reference evidence="14 15" key="1">
    <citation type="submission" date="2020-08" db="EMBL/GenBank/DDBJ databases">
        <title>Genome sequencing of Purple Non-Sulfur Bacteria from various extreme environments.</title>
        <authorList>
            <person name="Mayer M."/>
        </authorList>
    </citation>
    <scope>NUCLEOTIDE SEQUENCE [LARGE SCALE GENOMIC DNA]</scope>
    <source>
        <strain evidence="14 15">JA131</strain>
    </source>
</reference>
<evidence type="ECO:0000256" key="4">
    <source>
        <dbReference type="ARBA" id="ARBA00013858"/>
    </source>
</evidence>
<dbReference type="PANTHER" id="PTHR23404">
    <property type="entry name" value="MOLYBDOPTERIN SYNTHASE RELATED"/>
    <property type="match status" value="1"/>
</dbReference>
<evidence type="ECO:0000256" key="3">
    <source>
        <dbReference type="ARBA" id="ARBA00011950"/>
    </source>
</evidence>
<evidence type="ECO:0000313" key="14">
    <source>
        <dbReference type="EMBL" id="MBB4265861.1"/>
    </source>
</evidence>
<evidence type="ECO:0000256" key="1">
    <source>
        <dbReference type="ARBA" id="ARBA00005046"/>
    </source>
</evidence>
<dbReference type="InterPro" id="IPR036563">
    <property type="entry name" value="MoaE_sf"/>
</dbReference>
<evidence type="ECO:0000256" key="12">
    <source>
        <dbReference type="ARBA" id="ARBA00049878"/>
    </source>
</evidence>
<dbReference type="UniPathway" id="UPA00344"/>
<evidence type="ECO:0000256" key="11">
    <source>
        <dbReference type="ARBA" id="ARBA00032474"/>
    </source>
</evidence>
<evidence type="ECO:0000256" key="2">
    <source>
        <dbReference type="ARBA" id="ARBA00005426"/>
    </source>
</evidence>
<feature type="region of interest" description="Disordered" evidence="13">
    <location>
        <begin position="142"/>
        <end position="163"/>
    </location>
</feature>
<dbReference type="GO" id="GO:0030366">
    <property type="term" value="F:molybdopterin synthase activity"/>
    <property type="evidence" value="ECO:0007669"/>
    <property type="project" value="UniProtKB-EC"/>
</dbReference>
<dbReference type="Pfam" id="PF02391">
    <property type="entry name" value="MoaE"/>
    <property type="match status" value="1"/>
</dbReference>
<evidence type="ECO:0000256" key="10">
    <source>
        <dbReference type="ARBA" id="ARBA00030781"/>
    </source>
</evidence>
<comment type="similarity">
    <text evidence="2">Belongs to the MoaE family.</text>
</comment>
<evidence type="ECO:0000256" key="9">
    <source>
        <dbReference type="ARBA" id="ARBA00030407"/>
    </source>
</evidence>
<dbReference type="GO" id="GO:0006777">
    <property type="term" value="P:Mo-molybdopterin cofactor biosynthetic process"/>
    <property type="evidence" value="ECO:0007669"/>
    <property type="project" value="UniProtKB-KW"/>
</dbReference>
<keyword evidence="5" id="KW-0501">Molybdenum cofactor biosynthesis</keyword>
<dbReference type="Proteomes" id="UP000554286">
    <property type="component" value="Unassembled WGS sequence"/>
</dbReference>
<evidence type="ECO:0000256" key="13">
    <source>
        <dbReference type="SAM" id="MobiDB-lite"/>
    </source>
</evidence>